<dbReference type="EMBL" id="LXQA010167600">
    <property type="protein sequence ID" value="MCI28727.1"/>
    <property type="molecule type" value="Genomic_DNA"/>
</dbReference>
<sequence>VPGRDAWRFKVRVARIWQVSGFLKADQSNSVEMVRKVLVDEKVWIV</sequence>
<protein>
    <submittedName>
        <fullName evidence="1">Replication factor A protein</fullName>
    </submittedName>
</protein>
<dbReference type="Proteomes" id="UP000265520">
    <property type="component" value="Unassembled WGS sequence"/>
</dbReference>
<evidence type="ECO:0000313" key="1">
    <source>
        <dbReference type="EMBL" id="MCI28727.1"/>
    </source>
</evidence>
<accession>A0A392QXF8</accession>
<feature type="non-terminal residue" evidence="1">
    <location>
        <position position="1"/>
    </location>
</feature>
<proteinExistence type="predicted"/>
<reference evidence="1 2" key="1">
    <citation type="journal article" date="2018" name="Front. Plant Sci.">
        <title>Red Clover (Trifolium pratense) and Zigzag Clover (T. medium) - A Picture of Genomic Similarities and Differences.</title>
        <authorList>
            <person name="Dluhosova J."/>
            <person name="Istvanek J."/>
            <person name="Nedelnik J."/>
            <person name="Repkova J."/>
        </authorList>
    </citation>
    <scope>NUCLEOTIDE SEQUENCE [LARGE SCALE GENOMIC DNA]</scope>
    <source>
        <strain evidence="2">cv. 10/8</strain>
        <tissue evidence="1">Leaf</tissue>
    </source>
</reference>
<evidence type="ECO:0000313" key="2">
    <source>
        <dbReference type="Proteomes" id="UP000265520"/>
    </source>
</evidence>
<comment type="caution">
    <text evidence="1">The sequence shown here is derived from an EMBL/GenBank/DDBJ whole genome shotgun (WGS) entry which is preliminary data.</text>
</comment>
<keyword evidence="2" id="KW-1185">Reference proteome</keyword>
<dbReference type="AlphaFoldDB" id="A0A392QXF8"/>
<name>A0A392QXF8_9FABA</name>
<organism evidence="1 2">
    <name type="scientific">Trifolium medium</name>
    <dbReference type="NCBI Taxonomy" id="97028"/>
    <lineage>
        <taxon>Eukaryota</taxon>
        <taxon>Viridiplantae</taxon>
        <taxon>Streptophyta</taxon>
        <taxon>Embryophyta</taxon>
        <taxon>Tracheophyta</taxon>
        <taxon>Spermatophyta</taxon>
        <taxon>Magnoliopsida</taxon>
        <taxon>eudicotyledons</taxon>
        <taxon>Gunneridae</taxon>
        <taxon>Pentapetalae</taxon>
        <taxon>rosids</taxon>
        <taxon>fabids</taxon>
        <taxon>Fabales</taxon>
        <taxon>Fabaceae</taxon>
        <taxon>Papilionoideae</taxon>
        <taxon>50 kb inversion clade</taxon>
        <taxon>NPAAA clade</taxon>
        <taxon>Hologalegina</taxon>
        <taxon>IRL clade</taxon>
        <taxon>Trifolieae</taxon>
        <taxon>Trifolium</taxon>
    </lineage>
</organism>